<reference evidence="1 2" key="2">
    <citation type="journal article" date="2015" name="Syst. Appl. Microbiol.">
        <title>Nitrincola nitratireducens sp. nov. isolated from a haloalkaline crater lake.</title>
        <authorList>
            <person name="Singh A."/>
            <person name="Vaidya B."/>
            <person name="Tanuku N.R."/>
            <person name="Pinnaka A.K."/>
        </authorList>
    </citation>
    <scope>NUCLEOTIDE SEQUENCE [LARGE SCALE GENOMIC DNA]</scope>
    <source>
        <strain evidence="1 2">AK23</strain>
    </source>
</reference>
<comment type="caution">
    <text evidence="1">The sequence shown here is derived from an EMBL/GenBank/DDBJ whole genome shotgun (WGS) entry which is preliminary data.</text>
</comment>
<evidence type="ECO:0000313" key="2">
    <source>
        <dbReference type="Proteomes" id="UP000019464"/>
    </source>
</evidence>
<protein>
    <submittedName>
        <fullName evidence="1">Uncharacterized protein</fullName>
    </submittedName>
</protein>
<dbReference type="STRING" id="1229521.D791_03924"/>
<name>W9UYZ7_9GAMM</name>
<proteinExistence type="predicted"/>
<sequence length="36" mass="3847">MNYSAPITSLDILNPNIEPSELNGKCIVLGVFVIDG</sequence>
<organism evidence="1 2">
    <name type="scientific">Nitrincola nitratireducens</name>
    <dbReference type="NCBI Taxonomy" id="1229521"/>
    <lineage>
        <taxon>Bacteria</taxon>
        <taxon>Pseudomonadati</taxon>
        <taxon>Pseudomonadota</taxon>
        <taxon>Gammaproteobacteria</taxon>
        <taxon>Oceanospirillales</taxon>
        <taxon>Oceanospirillaceae</taxon>
        <taxon>Nitrincola</taxon>
    </lineage>
</organism>
<reference evidence="2" key="1">
    <citation type="submission" date="2012-11" db="EMBL/GenBank/DDBJ databases">
        <authorList>
            <person name="Singh A."/>
            <person name="Pinnaka A.K."/>
            <person name="Vaidya B."/>
        </authorList>
    </citation>
    <scope>NUCLEOTIDE SEQUENCE [LARGE SCALE GENOMIC DNA]</scope>
    <source>
        <strain evidence="2">AK23</strain>
    </source>
</reference>
<keyword evidence="2" id="KW-1185">Reference proteome</keyword>
<dbReference type="EMBL" id="AONB01000032">
    <property type="protein sequence ID" value="EXJ09137.1"/>
    <property type="molecule type" value="Genomic_DNA"/>
</dbReference>
<dbReference type="Proteomes" id="UP000019464">
    <property type="component" value="Unassembled WGS sequence"/>
</dbReference>
<accession>W9UYZ7</accession>
<dbReference type="AlphaFoldDB" id="W9UYZ7"/>
<gene>
    <name evidence="1" type="ORF">D791_03924</name>
</gene>
<evidence type="ECO:0000313" key="1">
    <source>
        <dbReference type="EMBL" id="EXJ09137.1"/>
    </source>
</evidence>